<dbReference type="OrthoDB" id="9798161at2"/>
<evidence type="ECO:0000313" key="3">
    <source>
        <dbReference type="Proteomes" id="UP000010420"/>
    </source>
</evidence>
<dbReference type="EMBL" id="AMEZ01000106">
    <property type="protein sequence ID" value="EKY23401.1"/>
    <property type="molecule type" value="Genomic_DNA"/>
</dbReference>
<dbReference type="eggNOG" id="COG1943">
    <property type="taxonomic scope" value="Bacteria"/>
</dbReference>
<proteinExistence type="predicted"/>
<evidence type="ECO:0000259" key="1">
    <source>
        <dbReference type="SMART" id="SM01321"/>
    </source>
</evidence>
<feature type="domain" description="Transposase IS200-like" evidence="1">
    <location>
        <begin position="14"/>
        <end position="132"/>
    </location>
</feature>
<dbReference type="GO" id="GO:0003677">
    <property type="term" value="F:DNA binding"/>
    <property type="evidence" value="ECO:0007669"/>
    <property type="project" value="InterPro"/>
</dbReference>
<dbReference type="GO" id="GO:0006313">
    <property type="term" value="P:DNA transposition"/>
    <property type="evidence" value="ECO:0007669"/>
    <property type="project" value="InterPro"/>
</dbReference>
<dbReference type="PATRIC" id="fig|545697.3.peg.2885"/>
<dbReference type="HOGENOM" id="CLU_101320_0_0_9"/>
<dbReference type="SMART" id="SM01321">
    <property type="entry name" value="Y1_Tnp"/>
    <property type="match status" value="1"/>
</dbReference>
<evidence type="ECO:0000313" key="2">
    <source>
        <dbReference type="EMBL" id="EKY23401.1"/>
    </source>
</evidence>
<dbReference type="RefSeq" id="WP_005215300.1">
    <property type="nucleotide sequence ID" value="NZ_KB291694.1"/>
</dbReference>
<sequence>MKNNTDNNSLSHTKWNCKYHIVFAPKYRRKEIYGEKKAEIGKILRQLCEWKDVRIIEAHACVDHIHMLVEIPPKMSVSSFMGYLKGKSSLMIFERFSNLKYKYGSRHFWCRGFYVDTVGKNKNAIEEYIKNQEREDMITDQISFKEYTDPFKGSK</sequence>
<gene>
    <name evidence="2" type="ORF">HMPREF0216_02936</name>
</gene>
<keyword evidence="3" id="KW-1185">Reference proteome</keyword>
<name>L1Q674_9CLOT</name>
<protein>
    <submittedName>
        <fullName evidence="2">Transposase-like protein</fullName>
    </submittedName>
</protein>
<organism evidence="2 3">
    <name type="scientific">Clostridium celatum DSM 1785</name>
    <dbReference type="NCBI Taxonomy" id="545697"/>
    <lineage>
        <taxon>Bacteria</taxon>
        <taxon>Bacillati</taxon>
        <taxon>Bacillota</taxon>
        <taxon>Clostridia</taxon>
        <taxon>Eubacteriales</taxon>
        <taxon>Clostridiaceae</taxon>
        <taxon>Clostridium</taxon>
    </lineage>
</organism>
<dbReference type="STRING" id="545697.HMPREF0216_02936"/>
<dbReference type="PANTHER" id="PTHR33360">
    <property type="entry name" value="TRANSPOSASE FOR INSERTION SEQUENCE ELEMENT IS200"/>
    <property type="match status" value="1"/>
</dbReference>
<dbReference type="InterPro" id="IPR002686">
    <property type="entry name" value="Transposase_17"/>
</dbReference>
<dbReference type="InterPro" id="IPR036515">
    <property type="entry name" value="Transposase_17_sf"/>
</dbReference>
<dbReference type="NCBIfam" id="NF033573">
    <property type="entry name" value="transpos_IS200"/>
    <property type="match status" value="1"/>
</dbReference>
<dbReference type="GO" id="GO:0004803">
    <property type="term" value="F:transposase activity"/>
    <property type="evidence" value="ECO:0007669"/>
    <property type="project" value="InterPro"/>
</dbReference>
<dbReference type="SUPFAM" id="SSF143422">
    <property type="entry name" value="Transposase IS200-like"/>
    <property type="match status" value="1"/>
</dbReference>
<dbReference type="Pfam" id="PF01797">
    <property type="entry name" value="Y1_Tnp"/>
    <property type="match status" value="1"/>
</dbReference>
<comment type="caution">
    <text evidence="2">The sequence shown here is derived from an EMBL/GenBank/DDBJ whole genome shotgun (WGS) entry which is preliminary data.</text>
</comment>
<dbReference type="Gene3D" id="3.30.70.1290">
    <property type="entry name" value="Transposase IS200-like"/>
    <property type="match status" value="1"/>
</dbReference>
<accession>L1Q674</accession>
<reference evidence="2 3" key="1">
    <citation type="submission" date="2012-05" db="EMBL/GenBank/DDBJ databases">
        <authorList>
            <person name="Weinstock G."/>
            <person name="Sodergren E."/>
            <person name="Lobos E.A."/>
            <person name="Fulton L."/>
            <person name="Fulton R."/>
            <person name="Courtney L."/>
            <person name="Fronick C."/>
            <person name="O'Laughlin M."/>
            <person name="Godfrey J."/>
            <person name="Wilson R.M."/>
            <person name="Miner T."/>
            <person name="Farmer C."/>
            <person name="Delehaunty K."/>
            <person name="Cordes M."/>
            <person name="Minx P."/>
            <person name="Tomlinson C."/>
            <person name="Chen J."/>
            <person name="Wollam A."/>
            <person name="Pepin K.H."/>
            <person name="Bhonagiri V."/>
            <person name="Zhang X."/>
            <person name="Suruliraj S."/>
            <person name="Warren W."/>
            <person name="Mitreva M."/>
            <person name="Mardis E.R."/>
            <person name="Wilson R.K."/>
        </authorList>
    </citation>
    <scope>NUCLEOTIDE SEQUENCE [LARGE SCALE GENOMIC DNA]</scope>
    <source>
        <strain evidence="2 3">DSM 1785</strain>
    </source>
</reference>
<dbReference type="PANTHER" id="PTHR33360:SF2">
    <property type="entry name" value="TRANSPOSASE FOR INSERTION SEQUENCE ELEMENT IS200"/>
    <property type="match status" value="1"/>
</dbReference>
<dbReference type="Proteomes" id="UP000010420">
    <property type="component" value="Unassembled WGS sequence"/>
</dbReference>
<dbReference type="AlphaFoldDB" id="L1Q674"/>